<reference evidence="3 4" key="1">
    <citation type="journal article" date="2019" name="Microb. Cell Fact.">
        <title>Exploring novel herbicidin analogues by transcriptional regulator overexpression and MS/MS molecular networking.</title>
        <authorList>
            <person name="Shi Y."/>
            <person name="Gu R."/>
            <person name="Li Y."/>
            <person name="Wang X."/>
            <person name="Ren W."/>
            <person name="Li X."/>
            <person name="Wang L."/>
            <person name="Xie Y."/>
            <person name="Hong B."/>
        </authorList>
    </citation>
    <scope>NUCLEOTIDE SEQUENCE [LARGE SCALE GENOMIC DNA]</scope>
    <source>
        <strain evidence="3 4">US-43</strain>
    </source>
</reference>
<organism evidence="3 4">
    <name type="scientific">Streptomyces mobaraensis</name>
    <name type="common">Streptoverticillium mobaraense</name>
    <dbReference type="NCBI Taxonomy" id="35621"/>
    <lineage>
        <taxon>Bacteria</taxon>
        <taxon>Bacillati</taxon>
        <taxon>Actinomycetota</taxon>
        <taxon>Actinomycetes</taxon>
        <taxon>Kitasatosporales</taxon>
        <taxon>Streptomycetaceae</taxon>
        <taxon>Streptomyces</taxon>
    </lineage>
</organism>
<keyword evidence="1" id="KW-1133">Transmembrane helix</keyword>
<feature type="domain" description="Glycerophosphoryl diester phosphodiesterase membrane" evidence="2">
    <location>
        <begin position="165"/>
        <end position="290"/>
    </location>
</feature>
<evidence type="ECO:0000313" key="3">
    <source>
        <dbReference type="EMBL" id="KAB7850944.1"/>
    </source>
</evidence>
<dbReference type="EMBL" id="VOKX01000008">
    <property type="protein sequence ID" value="KAB7850944.1"/>
    <property type="molecule type" value="Genomic_DNA"/>
</dbReference>
<dbReference type="Proteomes" id="UP000327000">
    <property type="component" value="Unassembled WGS sequence"/>
</dbReference>
<dbReference type="InterPro" id="IPR018476">
    <property type="entry name" value="GlyceroP-diester-Pdiesterase_M"/>
</dbReference>
<proteinExistence type="predicted"/>
<sequence>MVPLRPLGLGEILQGSFRTLSRYWRTVLPVSFGIALVTQAVTPVVTGLWLKDSPALDDARDDISAREALDLLKDGLAALGLTTAAGLVGSILASSILTVVVSRAVLGRPVSAAEAWRDARPQLARMAGLLCLIPLLLFGALAVGTAPGLLLFATGTESAGIALALVGSLAGLVAMTWLWIRYSLAAPALMLEKQGVIESMRRSAKLVRGVWWRILGAQMVTVLVISAIAMVVQIPVSVIELIVTGDLDSDTSTTWPALIINGVGAVISSTVALPFMAGVTALLYTDQRIRRESLDVELIRATNSG</sequence>
<dbReference type="OrthoDB" id="121140at2"/>
<keyword evidence="1" id="KW-0812">Transmembrane</keyword>
<keyword evidence="4" id="KW-1185">Reference proteome</keyword>
<evidence type="ECO:0000256" key="1">
    <source>
        <dbReference type="SAM" id="Phobius"/>
    </source>
</evidence>
<evidence type="ECO:0000313" key="4">
    <source>
        <dbReference type="Proteomes" id="UP000327000"/>
    </source>
</evidence>
<dbReference type="PANTHER" id="PTHR33133">
    <property type="entry name" value="OS08G0107100 PROTEIN-RELATED"/>
    <property type="match status" value="1"/>
</dbReference>
<dbReference type="PANTHER" id="PTHR33133:SF1">
    <property type="entry name" value="EXPRESSED PROTEIN-RELATED"/>
    <property type="match status" value="1"/>
</dbReference>
<comment type="caution">
    <text evidence="3">The sequence shown here is derived from an EMBL/GenBank/DDBJ whole genome shotgun (WGS) entry which is preliminary data.</text>
</comment>
<accession>A0A5N5WF45</accession>
<evidence type="ECO:0000259" key="2">
    <source>
        <dbReference type="Pfam" id="PF10110"/>
    </source>
</evidence>
<feature type="transmembrane region" description="Helical" evidence="1">
    <location>
        <begin position="27"/>
        <end position="50"/>
    </location>
</feature>
<dbReference type="Pfam" id="PF10110">
    <property type="entry name" value="GPDPase_memb"/>
    <property type="match status" value="1"/>
</dbReference>
<feature type="transmembrane region" description="Helical" evidence="1">
    <location>
        <begin position="254"/>
        <end position="284"/>
    </location>
</feature>
<name>A0A5N5WF45_STRMB</name>
<gene>
    <name evidence="3" type="ORF">FRZ00_03940</name>
</gene>
<keyword evidence="1" id="KW-0472">Membrane</keyword>
<dbReference type="AlphaFoldDB" id="A0A5N5WF45"/>
<feature type="transmembrane region" description="Helical" evidence="1">
    <location>
        <begin position="210"/>
        <end position="234"/>
    </location>
</feature>
<feature type="transmembrane region" description="Helical" evidence="1">
    <location>
        <begin position="127"/>
        <end position="153"/>
    </location>
</feature>
<protein>
    <recommendedName>
        <fullName evidence="2">Glycerophosphoryl diester phosphodiesterase membrane domain-containing protein</fullName>
    </recommendedName>
</protein>
<feature type="transmembrane region" description="Helical" evidence="1">
    <location>
        <begin position="159"/>
        <end position="180"/>
    </location>
</feature>
<feature type="transmembrane region" description="Helical" evidence="1">
    <location>
        <begin position="76"/>
        <end position="106"/>
    </location>
</feature>